<protein>
    <recommendedName>
        <fullName evidence="4">Exonuclease domain-containing protein</fullName>
    </recommendedName>
</protein>
<feature type="compositionally biased region" description="Polar residues" evidence="3">
    <location>
        <begin position="214"/>
        <end position="227"/>
    </location>
</feature>
<feature type="domain" description="Exonuclease" evidence="4">
    <location>
        <begin position="53"/>
        <end position="203"/>
    </location>
</feature>
<evidence type="ECO:0000256" key="1">
    <source>
        <dbReference type="ARBA" id="ARBA00022722"/>
    </source>
</evidence>
<dbReference type="InterPro" id="IPR012337">
    <property type="entry name" value="RNaseH-like_sf"/>
</dbReference>
<dbReference type="GO" id="GO:0006308">
    <property type="term" value="P:DNA catabolic process"/>
    <property type="evidence" value="ECO:0007669"/>
    <property type="project" value="TreeGrafter"/>
</dbReference>
<keyword evidence="1" id="KW-0540">Nuclease</keyword>
<dbReference type="GO" id="GO:0045071">
    <property type="term" value="P:negative regulation of viral genome replication"/>
    <property type="evidence" value="ECO:0007669"/>
    <property type="project" value="TreeGrafter"/>
</dbReference>
<dbReference type="PANTHER" id="PTHR12801">
    <property type="entry name" value="RNA EXONUCLEASE REXO1 / RECO3 FAMILY MEMBER-RELATED"/>
    <property type="match status" value="1"/>
</dbReference>
<evidence type="ECO:0000313" key="6">
    <source>
        <dbReference type="Proteomes" id="UP000472268"/>
    </source>
</evidence>
<dbReference type="InterPro" id="IPR036397">
    <property type="entry name" value="RNaseH_sf"/>
</dbReference>
<evidence type="ECO:0000313" key="5">
    <source>
        <dbReference type="Ensembl" id="ENSSSUP00005010529.1"/>
    </source>
</evidence>
<reference evidence="5" key="3">
    <citation type="submission" date="2025-09" db="UniProtKB">
        <authorList>
            <consortium name="Ensembl"/>
        </authorList>
    </citation>
    <scope>IDENTIFICATION</scope>
</reference>
<keyword evidence="6" id="KW-1185">Reference proteome</keyword>
<dbReference type="Ensembl" id="ENSSSUT00005012074.1">
    <property type="protein sequence ID" value="ENSSSUP00005010529.1"/>
    <property type="gene ID" value="ENSSSUG00005006741.1"/>
</dbReference>
<accession>A0A673TNG3</accession>
<dbReference type="Proteomes" id="UP000472268">
    <property type="component" value="Chromosome 9"/>
</dbReference>
<organism evidence="5 6">
    <name type="scientific">Suricata suricatta</name>
    <name type="common">Meerkat</name>
    <dbReference type="NCBI Taxonomy" id="37032"/>
    <lineage>
        <taxon>Eukaryota</taxon>
        <taxon>Metazoa</taxon>
        <taxon>Chordata</taxon>
        <taxon>Craniata</taxon>
        <taxon>Vertebrata</taxon>
        <taxon>Euteleostomi</taxon>
        <taxon>Mammalia</taxon>
        <taxon>Eutheria</taxon>
        <taxon>Laurasiatheria</taxon>
        <taxon>Carnivora</taxon>
        <taxon>Feliformia</taxon>
        <taxon>Herpestidae</taxon>
        <taxon>Suricata</taxon>
    </lineage>
</organism>
<dbReference type="GO" id="GO:0005634">
    <property type="term" value="C:nucleus"/>
    <property type="evidence" value="ECO:0007669"/>
    <property type="project" value="TreeGrafter"/>
</dbReference>
<dbReference type="AlphaFoldDB" id="A0A673TNG3"/>
<gene>
    <name evidence="5" type="primary">ISG20</name>
</gene>
<dbReference type="GO" id="GO:0051607">
    <property type="term" value="P:defense response to virus"/>
    <property type="evidence" value="ECO:0007669"/>
    <property type="project" value="TreeGrafter"/>
</dbReference>
<dbReference type="SUPFAM" id="SSF53098">
    <property type="entry name" value="Ribonuclease H-like"/>
    <property type="match status" value="1"/>
</dbReference>
<feature type="region of interest" description="Disordered" evidence="3">
    <location>
        <begin position="190"/>
        <end position="261"/>
    </location>
</feature>
<dbReference type="GO" id="GO:0004527">
    <property type="term" value="F:exonuclease activity"/>
    <property type="evidence" value="ECO:0007669"/>
    <property type="project" value="InterPro"/>
</dbReference>
<dbReference type="Gene3D" id="3.30.420.10">
    <property type="entry name" value="Ribonuclease H-like superfamily/Ribonuclease H"/>
    <property type="match status" value="1"/>
</dbReference>
<proteinExistence type="predicted"/>
<dbReference type="SMART" id="SM00479">
    <property type="entry name" value="EXOIII"/>
    <property type="match status" value="1"/>
</dbReference>
<dbReference type="InterPro" id="IPR013520">
    <property type="entry name" value="Ribonucl_H"/>
</dbReference>
<keyword evidence="2" id="KW-0378">Hydrolase</keyword>
<dbReference type="Pfam" id="PF00929">
    <property type="entry name" value="RNase_T"/>
    <property type="match status" value="1"/>
</dbReference>
<feature type="compositionally biased region" description="Gly residues" evidence="3">
    <location>
        <begin position="9"/>
        <end position="19"/>
    </location>
</feature>
<feature type="compositionally biased region" description="Low complexity" evidence="3">
    <location>
        <begin position="20"/>
        <end position="29"/>
    </location>
</feature>
<dbReference type="PANTHER" id="PTHR12801:SF59">
    <property type="entry name" value="INTERFERON-STIMULATED GENE 20 KDA PROTEIN"/>
    <property type="match status" value="1"/>
</dbReference>
<evidence type="ECO:0000256" key="2">
    <source>
        <dbReference type="ARBA" id="ARBA00022801"/>
    </source>
</evidence>
<evidence type="ECO:0000256" key="3">
    <source>
        <dbReference type="SAM" id="MobiDB-lite"/>
    </source>
</evidence>
<feature type="region of interest" description="Disordered" evidence="3">
    <location>
        <begin position="1"/>
        <end position="36"/>
    </location>
</feature>
<reference evidence="5 6" key="1">
    <citation type="submission" date="2019-05" db="EMBL/GenBank/DDBJ databases">
        <title>A Chromosome-scale Meerkat (S. suricatta) Genome Assembly.</title>
        <authorList>
            <person name="Dudchenko O."/>
            <person name="Lieberman Aiden E."/>
            <person name="Tung J."/>
            <person name="Barreiro L.B."/>
            <person name="Clutton-Brock T.H."/>
        </authorList>
    </citation>
    <scope>NUCLEOTIDE SEQUENCE [LARGE SCALE GENOMIC DNA]</scope>
</reference>
<sequence>MAFMTNGAEGTGWLGGGRGSPRQGLGRPLSDAPPASPLQRVPGSWWHMAGGTEVVAMDCEMVGLGPFGESGLARCSLVDLHGTVLYDKFIQPEGEITDYRTPVSGVTPQHMEAATPFAVARLEILSLLKGKLVVGHDLKHDFQALKENMDDYSVYDTSTDRLLWSEAGLQGCKRVSLRVLSQRLLGRRIQVSAPPPPHPGPGVSGPSPQGLPNRPSTPKSLCVTPQVSRGCVLASEEGTGLGGPQQQVRDRGPSAGNSLPR</sequence>
<evidence type="ECO:0000259" key="4">
    <source>
        <dbReference type="SMART" id="SM00479"/>
    </source>
</evidence>
<dbReference type="GO" id="GO:0006401">
    <property type="term" value="P:RNA catabolic process"/>
    <property type="evidence" value="ECO:0007669"/>
    <property type="project" value="TreeGrafter"/>
</dbReference>
<dbReference type="InterPro" id="IPR047021">
    <property type="entry name" value="REXO1/3/4-like"/>
</dbReference>
<reference evidence="5" key="2">
    <citation type="submission" date="2025-08" db="UniProtKB">
        <authorList>
            <consortium name="Ensembl"/>
        </authorList>
    </citation>
    <scope>IDENTIFICATION</scope>
</reference>
<dbReference type="GO" id="GO:0003676">
    <property type="term" value="F:nucleic acid binding"/>
    <property type="evidence" value="ECO:0007669"/>
    <property type="project" value="InterPro"/>
</dbReference>
<name>A0A673TNG3_SURSU</name>